<dbReference type="AlphaFoldDB" id="A0A6M3XV43"/>
<accession>A0A6M3XV43</accession>
<sequence length="67" mass="7717">MSGRSTRNKIRHQLSMLIADTDKLMIHLHKIDVLGEQQSPFINETLPILVDAVDALQKIIEYFKDNI</sequence>
<dbReference type="EMBL" id="MT144944">
    <property type="protein sequence ID" value="QJI01710.1"/>
    <property type="molecule type" value="Genomic_DNA"/>
</dbReference>
<proteinExistence type="predicted"/>
<name>A0A6M3XV43_9ZZZZ</name>
<gene>
    <name evidence="1" type="ORF">TM448B02724_0002</name>
</gene>
<evidence type="ECO:0000313" key="1">
    <source>
        <dbReference type="EMBL" id="QJI01710.1"/>
    </source>
</evidence>
<protein>
    <submittedName>
        <fullName evidence="1">Uncharacterized protein</fullName>
    </submittedName>
</protein>
<organism evidence="1">
    <name type="scientific">viral metagenome</name>
    <dbReference type="NCBI Taxonomy" id="1070528"/>
    <lineage>
        <taxon>unclassified sequences</taxon>
        <taxon>metagenomes</taxon>
        <taxon>organismal metagenomes</taxon>
    </lineage>
</organism>
<reference evidence="1" key="1">
    <citation type="submission" date="2020-03" db="EMBL/GenBank/DDBJ databases">
        <title>The deep terrestrial virosphere.</title>
        <authorList>
            <person name="Holmfeldt K."/>
            <person name="Nilsson E."/>
            <person name="Simone D."/>
            <person name="Lopez-Fernandez M."/>
            <person name="Wu X."/>
            <person name="de Brujin I."/>
            <person name="Lundin D."/>
            <person name="Andersson A."/>
            <person name="Bertilsson S."/>
            <person name="Dopson M."/>
        </authorList>
    </citation>
    <scope>NUCLEOTIDE SEQUENCE</scope>
    <source>
        <strain evidence="1">TM448B02724</strain>
    </source>
</reference>